<feature type="domain" description="Mammalian cell entry C-terminal" evidence="2">
    <location>
        <begin position="109"/>
        <end position="282"/>
    </location>
</feature>
<evidence type="ECO:0000313" key="4">
    <source>
        <dbReference type="Proteomes" id="UP000483261"/>
    </source>
</evidence>
<keyword evidence="4" id="KW-1185">Reference proteome</keyword>
<dbReference type="InterPro" id="IPR052336">
    <property type="entry name" value="MlaD_Phospholipid_Transporter"/>
</dbReference>
<evidence type="ECO:0000313" key="3">
    <source>
        <dbReference type="EMBL" id="NGN94232.1"/>
    </source>
</evidence>
<dbReference type="RefSeq" id="WP_165111957.1">
    <property type="nucleotide sequence ID" value="NZ_JAALAA010000013.1"/>
</dbReference>
<organism evidence="3 4">
    <name type="scientific">Nocardioides turkmenicus</name>
    <dbReference type="NCBI Taxonomy" id="2711220"/>
    <lineage>
        <taxon>Bacteria</taxon>
        <taxon>Bacillati</taxon>
        <taxon>Actinomycetota</taxon>
        <taxon>Actinomycetes</taxon>
        <taxon>Propionibacteriales</taxon>
        <taxon>Nocardioidaceae</taxon>
        <taxon>Nocardioides</taxon>
    </lineage>
</organism>
<name>A0A6M1R3C9_9ACTN</name>
<gene>
    <name evidence="3" type="ORF">G5C66_15980</name>
</gene>
<feature type="domain" description="Mce/MlaD" evidence="1">
    <location>
        <begin position="27"/>
        <end position="101"/>
    </location>
</feature>
<dbReference type="Pfam" id="PF02470">
    <property type="entry name" value="MlaD"/>
    <property type="match status" value="1"/>
</dbReference>
<accession>A0A6M1R3C9</accession>
<dbReference type="InterPro" id="IPR003399">
    <property type="entry name" value="Mce/MlaD"/>
</dbReference>
<dbReference type="AlphaFoldDB" id="A0A6M1R3C9"/>
<dbReference type="NCBIfam" id="TIGR00996">
    <property type="entry name" value="Mtu_fam_mce"/>
    <property type="match status" value="1"/>
</dbReference>
<dbReference type="GO" id="GO:0005576">
    <property type="term" value="C:extracellular region"/>
    <property type="evidence" value="ECO:0007669"/>
    <property type="project" value="TreeGrafter"/>
</dbReference>
<dbReference type="EMBL" id="JAALAA010000013">
    <property type="protein sequence ID" value="NGN94232.1"/>
    <property type="molecule type" value="Genomic_DNA"/>
</dbReference>
<sequence>MARYIAIVVAVVAALGAGAAAIPLTSTYSVTVTFADTAGLFVGNDVGVLGVKVGEVKRITPAGAGVEVDLELDQGVAVPADAQALIVSRSVANDRYVELTPRYDGGPVLADGDLIASERTRTPADFDAILNALDRFSRGLAGGDGKSVDRFLQAGSATLGSNGQRAGAALADLAAALNEINGHTDSAVTALHEADELTSAMVAHDALIELFIENVAATSDLLAEQRTEFTATLRTTREAIDALARFTQANDKDLQAALAQVDAVLDLILAHTDDVEEFVEVLPLALQNVEQARAPGGVMLRVPLTDALSEELAGRCREALAEVCEVVGTDPLSGPLSTGGRP</sequence>
<dbReference type="InterPro" id="IPR005693">
    <property type="entry name" value="Mce"/>
</dbReference>
<dbReference type="PANTHER" id="PTHR33371:SF4">
    <property type="entry name" value="INTERMEMBRANE PHOSPHOLIPID TRANSPORT SYSTEM BINDING PROTEIN MLAD"/>
    <property type="match status" value="1"/>
</dbReference>
<protein>
    <submittedName>
        <fullName evidence="3">MCE family protein</fullName>
    </submittedName>
</protein>
<dbReference type="Proteomes" id="UP000483261">
    <property type="component" value="Unassembled WGS sequence"/>
</dbReference>
<comment type="caution">
    <text evidence="3">The sequence shown here is derived from an EMBL/GenBank/DDBJ whole genome shotgun (WGS) entry which is preliminary data.</text>
</comment>
<dbReference type="PANTHER" id="PTHR33371">
    <property type="entry name" value="INTERMEMBRANE PHOSPHOLIPID TRANSPORT SYSTEM BINDING PROTEIN MLAD-RELATED"/>
    <property type="match status" value="1"/>
</dbReference>
<reference evidence="3 4" key="1">
    <citation type="submission" date="2020-02" db="EMBL/GenBank/DDBJ databases">
        <title>Whole-genome analyses of novel actinobacteria.</title>
        <authorList>
            <person name="Sahin N."/>
        </authorList>
    </citation>
    <scope>NUCLEOTIDE SEQUENCE [LARGE SCALE GENOMIC DNA]</scope>
    <source>
        <strain evidence="3 4">KC13</strain>
    </source>
</reference>
<dbReference type="InterPro" id="IPR024516">
    <property type="entry name" value="Mce_C"/>
</dbReference>
<evidence type="ECO:0000259" key="2">
    <source>
        <dbReference type="Pfam" id="PF11887"/>
    </source>
</evidence>
<evidence type="ECO:0000259" key="1">
    <source>
        <dbReference type="Pfam" id="PF02470"/>
    </source>
</evidence>
<proteinExistence type="predicted"/>
<dbReference type="Pfam" id="PF11887">
    <property type="entry name" value="Mce4_CUP1"/>
    <property type="match status" value="1"/>
</dbReference>